<evidence type="ECO:0000256" key="1">
    <source>
        <dbReference type="SAM" id="Coils"/>
    </source>
</evidence>
<dbReference type="InterPro" id="IPR036388">
    <property type="entry name" value="WH-like_DNA-bd_sf"/>
</dbReference>
<dbReference type="SUPFAM" id="SSF46785">
    <property type="entry name" value="Winged helix' DNA-binding domain"/>
    <property type="match status" value="1"/>
</dbReference>
<keyword evidence="4" id="KW-1185">Reference proteome</keyword>
<dbReference type="InterPro" id="IPR005149">
    <property type="entry name" value="Tscrpt_reg_PadR_N"/>
</dbReference>
<dbReference type="Proteomes" id="UP001165068">
    <property type="component" value="Unassembled WGS sequence"/>
</dbReference>
<accession>A0ABQ5NCL3</accession>
<reference evidence="3" key="1">
    <citation type="submission" date="2022-08" db="EMBL/GenBank/DDBJ databases">
        <title>Draft genome sequence of Microbacterium arabinogalactanolyticum JCM 9171.</title>
        <authorList>
            <person name="Fujita K."/>
            <person name="Ishiwata A."/>
            <person name="Fushinobu S."/>
        </authorList>
    </citation>
    <scope>NUCLEOTIDE SEQUENCE</scope>
    <source>
        <strain evidence="3">JCM 9171</strain>
    </source>
</reference>
<evidence type="ECO:0000313" key="4">
    <source>
        <dbReference type="Proteomes" id="UP001165068"/>
    </source>
</evidence>
<dbReference type="Gene3D" id="1.10.10.10">
    <property type="entry name" value="Winged helix-like DNA-binding domain superfamily/Winged helix DNA-binding domain"/>
    <property type="match status" value="1"/>
</dbReference>
<evidence type="ECO:0000313" key="3">
    <source>
        <dbReference type="EMBL" id="GLC83452.1"/>
    </source>
</evidence>
<protein>
    <submittedName>
        <fullName evidence="3">PadR family transcriptional regulator</fullName>
    </submittedName>
</protein>
<feature type="coiled-coil region" evidence="1">
    <location>
        <begin position="117"/>
        <end position="144"/>
    </location>
</feature>
<gene>
    <name evidence="3" type="ORF">MIAR_00400</name>
</gene>
<proteinExistence type="predicted"/>
<dbReference type="PANTHER" id="PTHR33169:SF27">
    <property type="entry name" value="TRANSCRIPTIONAL REGULATOR PADR FAMILY PROTEIN"/>
    <property type="match status" value="1"/>
</dbReference>
<dbReference type="EMBL" id="BRZC01000001">
    <property type="protein sequence ID" value="GLC83452.1"/>
    <property type="molecule type" value="Genomic_DNA"/>
</dbReference>
<dbReference type="InterPro" id="IPR052509">
    <property type="entry name" value="Metal_resp_DNA-bind_regulator"/>
</dbReference>
<dbReference type="PANTHER" id="PTHR33169">
    <property type="entry name" value="PADR-FAMILY TRANSCRIPTIONAL REGULATOR"/>
    <property type="match status" value="1"/>
</dbReference>
<feature type="domain" description="Transcription regulator PadR N-terminal" evidence="2">
    <location>
        <begin position="10"/>
        <end position="77"/>
    </location>
</feature>
<keyword evidence="1" id="KW-0175">Coiled coil</keyword>
<dbReference type="Pfam" id="PF03551">
    <property type="entry name" value="PadR"/>
    <property type="match status" value="1"/>
</dbReference>
<name>A0ABQ5NCL3_9MICO</name>
<comment type="caution">
    <text evidence="3">The sequence shown here is derived from an EMBL/GenBank/DDBJ whole genome shotgun (WGS) entry which is preliminary data.</text>
</comment>
<organism evidence="3 4">
    <name type="scientific">Microbacterium arabinogalactanolyticum</name>
    <dbReference type="NCBI Taxonomy" id="69365"/>
    <lineage>
        <taxon>Bacteria</taxon>
        <taxon>Bacillati</taxon>
        <taxon>Actinomycetota</taxon>
        <taxon>Actinomycetes</taxon>
        <taxon>Micrococcales</taxon>
        <taxon>Microbacteriaceae</taxon>
        <taxon>Microbacterium</taxon>
    </lineage>
</organism>
<evidence type="ECO:0000259" key="2">
    <source>
        <dbReference type="Pfam" id="PF03551"/>
    </source>
</evidence>
<dbReference type="InterPro" id="IPR036390">
    <property type="entry name" value="WH_DNA-bd_sf"/>
</dbReference>
<sequence length="201" mass="22431">MKLTPLGAIVLALLNEGDMHPYEMMRLLRKRRDDRMVRVSNGTFYHTVARLERDGLIAEVGVDRDGNRPERTTYTLQPAALPVLTDWVRRGLGNADRAAEFRVALAEAHNLPRAEVIDLLGARHETLREERDQLHQKLEQARTRGVPEQFLIEVDRHVAMLSGELSWSAGLLERLADPGFAWVGDRLAPAPGAAASDADSP</sequence>